<sequence>MKKINPVILLVVIVLGVYVGLKINNDPTLNTTKEKTNTQLNTAVETTVDTKVSAENKVEEASNNRTLEPNYQIIHSIDKRYDGGTSYYVLIDPVKLNNTGFMDDVKNIINKFVKDYGRKISIEIFDDREVLELEYKLFGDLSLDRPLTENEYQQKAIHYIAGFSGELETGLYLNSLYFFPSADSGTPEVGNYVKTMEFNPK</sequence>
<reference evidence="1 2" key="1">
    <citation type="journal article" date="2021" name="Microorganisms">
        <title>Bacterial Dimethylsulfoniopropionate Biosynthesis in the East China Sea.</title>
        <authorList>
            <person name="Liu J."/>
            <person name="Zhang Y."/>
            <person name="Liu J."/>
            <person name="Zhong H."/>
            <person name="Williams B.T."/>
            <person name="Zheng Y."/>
            <person name="Curson A.R.J."/>
            <person name="Sun C."/>
            <person name="Sun H."/>
            <person name="Song D."/>
            <person name="Wagner Mackenzie B."/>
            <person name="Bermejo Martinez A."/>
            <person name="Todd J.D."/>
            <person name="Zhang X.H."/>
        </authorList>
    </citation>
    <scope>NUCLEOTIDE SEQUENCE [LARGE SCALE GENOMIC DNA]</scope>
    <source>
        <strain evidence="1 2">ESS08</strain>
    </source>
</reference>
<dbReference type="EMBL" id="QTKX01000002">
    <property type="protein sequence ID" value="MBS8265678.1"/>
    <property type="molecule type" value="Genomic_DNA"/>
</dbReference>
<keyword evidence="2" id="KW-1185">Reference proteome</keyword>
<dbReference type="RefSeq" id="WP_213370203.1">
    <property type="nucleotide sequence ID" value="NZ_QTKX01000002.1"/>
</dbReference>
<proteinExistence type="predicted"/>
<gene>
    <name evidence="1" type="ORF">DYI25_14725</name>
</gene>
<accession>A0A944CM56</accession>
<comment type="caution">
    <text evidence="1">The sequence shown here is derived from an EMBL/GenBank/DDBJ whole genome shotgun (WGS) entry which is preliminary data.</text>
</comment>
<evidence type="ECO:0000313" key="1">
    <source>
        <dbReference type="EMBL" id="MBS8265678.1"/>
    </source>
</evidence>
<evidence type="ECO:0000313" key="2">
    <source>
        <dbReference type="Proteomes" id="UP000761411"/>
    </source>
</evidence>
<dbReference type="AlphaFoldDB" id="A0A944CM56"/>
<protein>
    <submittedName>
        <fullName evidence="1">Uncharacterized protein</fullName>
    </submittedName>
</protein>
<dbReference type="Proteomes" id="UP000761411">
    <property type="component" value="Unassembled WGS sequence"/>
</dbReference>
<name>A0A944CM56_9BACI</name>
<organism evidence="1 2">
    <name type="scientific">Mesobacillus boroniphilus</name>
    <dbReference type="NCBI Taxonomy" id="308892"/>
    <lineage>
        <taxon>Bacteria</taxon>
        <taxon>Bacillati</taxon>
        <taxon>Bacillota</taxon>
        <taxon>Bacilli</taxon>
        <taxon>Bacillales</taxon>
        <taxon>Bacillaceae</taxon>
        <taxon>Mesobacillus</taxon>
    </lineage>
</organism>